<name>A0AA47EMK2_9CLOT</name>
<organism evidence="2 3">
    <name type="scientific">Clostridium estertheticum</name>
    <dbReference type="NCBI Taxonomy" id="238834"/>
    <lineage>
        <taxon>Bacteria</taxon>
        <taxon>Bacillati</taxon>
        <taxon>Bacillota</taxon>
        <taxon>Clostridia</taxon>
        <taxon>Eubacteriales</taxon>
        <taxon>Clostridiaceae</taxon>
        <taxon>Clostridium</taxon>
    </lineage>
</organism>
<keyword evidence="1" id="KW-0732">Signal</keyword>
<proteinExistence type="predicted"/>
<accession>A0AA47EMK2</accession>
<dbReference type="EMBL" id="CP086239">
    <property type="protein sequence ID" value="WAG61338.1"/>
    <property type="molecule type" value="Genomic_DNA"/>
</dbReference>
<feature type="chain" id="PRO_5041422144" evidence="1">
    <location>
        <begin position="29"/>
        <end position="152"/>
    </location>
</feature>
<reference evidence="2" key="1">
    <citation type="submission" date="2021-11" db="EMBL/GenBank/DDBJ databases">
        <title>Clostridia strains as spoilage organisms.</title>
        <authorList>
            <person name="Wambui J."/>
            <person name="Stevens M.J.A."/>
            <person name="Stephan R."/>
        </authorList>
    </citation>
    <scope>NUCLEOTIDE SEQUENCE</scope>
    <source>
        <strain evidence="2">CF009</strain>
    </source>
</reference>
<dbReference type="AlphaFoldDB" id="A0AA47EMK2"/>
<feature type="signal peptide" evidence="1">
    <location>
        <begin position="1"/>
        <end position="28"/>
    </location>
</feature>
<protein>
    <submittedName>
        <fullName evidence="2">Uncharacterized protein</fullName>
    </submittedName>
</protein>
<sequence>MLKKFSKKLLMGLMCSSLLICTSMPAFASTTNVTSTKSVKALSTATKLSTSNWQFVSQEQFYYVGGTPSISQTYVGTKGTSSLFWCMSSLWGDKSLNIDPNYTYMVEVAYDYGSGYRGYNSLTGVENITKDTIAYLPATTTSANFIVSKKLK</sequence>
<evidence type="ECO:0000313" key="2">
    <source>
        <dbReference type="EMBL" id="WAG61338.1"/>
    </source>
</evidence>
<gene>
    <name evidence="2" type="ORF">LL038_03535</name>
</gene>
<evidence type="ECO:0000313" key="3">
    <source>
        <dbReference type="Proteomes" id="UP001164733"/>
    </source>
</evidence>
<dbReference type="RefSeq" id="WP_216120011.1">
    <property type="nucleotide sequence ID" value="NZ_CP086239.1"/>
</dbReference>
<dbReference type="Proteomes" id="UP001164733">
    <property type="component" value="Chromosome"/>
</dbReference>
<evidence type="ECO:0000256" key="1">
    <source>
        <dbReference type="SAM" id="SignalP"/>
    </source>
</evidence>